<dbReference type="EMBL" id="JANPWB010000006">
    <property type="protein sequence ID" value="KAJ1178758.1"/>
    <property type="molecule type" value="Genomic_DNA"/>
</dbReference>
<protein>
    <submittedName>
        <fullName evidence="1">Uncharacterized protein</fullName>
    </submittedName>
</protein>
<dbReference type="Proteomes" id="UP001066276">
    <property type="component" value="Chromosome 3_2"/>
</dbReference>
<proteinExistence type="predicted"/>
<dbReference type="AlphaFoldDB" id="A0AAV7TQ70"/>
<organism evidence="1 2">
    <name type="scientific">Pleurodeles waltl</name>
    <name type="common">Iberian ribbed newt</name>
    <dbReference type="NCBI Taxonomy" id="8319"/>
    <lineage>
        <taxon>Eukaryota</taxon>
        <taxon>Metazoa</taxon>
        <taxon>Chordata</taxon>
        <taxon>Craniata</taxon>
        <taxon>Vertebrata</taxon>
        <taxon>Euteleostomi</taxon>
        <taxon>Amphibia</taxon>
        <taxon>Batrachia</taxon>
        <taxon>Caudata</taxon>
        <taxon>Salamandroidea</taxon>
        <taxon>Salamandridae</taxon>
        <taxon>Pleurodelinae</taxon>
        <taxon>Pleurodeles</taxon>
    </lineage>
</organism>
<sequence length="140" mass="15071">MAVARPAALVVIAGGPRDGLAYDSGAELSKYCPISSAADLRISPRGSRRRVASPQLDGPRFRHRRLYGRKESCESHHALAPVCGRTRDATMLLGMQSAPLDSARLRGKCARLWTPRVSGIGVSPHGLRAAQWVSALSTDR</sequence>
<name>A0AAV7TQ70_PLEWA</name>
<gene>
    <name evidence="1" type="ORF">NDU88_004000</name>
</gene>
<comment type="caution">
    <text evidence="1">The sequence shown here is derived from an EMBL/GenBank/DDBJ whole genome shotgun (WGS) entry which is preliminary data.</text>
</comment>
<reference evidence="1" key="1">
    <citation type="journal article" date="2022" name="bioRxiv">
        <title>Sequencing and chromosome-scale assembly of the giantPleurodeles waltlgenome.</title>
        <authorList>
            <person name="Brown T."/>
            <person name="Elewa A."/>
            <person name="Iarovenko S."/>
            <person name="Subramanian E."/>
            <person name="Araus A.J."/>
            <person name="Petzold A."/>
            <person name="Susuki M."/>
            <person name="Suzuki K.-i.T."/>
            <person name="Hayashi T."/>
            <person name="Toyoda A."/>
            <person name="Oliveira C."/>
            <person name="Osipova E."/>
            <person name="Leigh N.D."/>
            <person name="Simon A."/>
            <person name="Yun M.H."/>
        </authorList>
    </citation>
    <scope>NUCLEOTIDE SEQUENCE</scope>
    <source>
        <strain evidence="1">20211129_DDA</strain>
        <tissue evidence="1">Liver</tissue>
    </source>
</reference>
<evidence type="ECO:0000313" key="1">
    <source>
        <dbReference type="EMBL" id="KAJ1178758.1"/>
    </source>
</evidence>
<evidence type="ECO:0000313" key="2">
    <source>
        <dbReference type="Proteomes" id="UP001066276"/>
    </source>
</evidence>
<accession>A0AAV7TQ70</accession>
<keyword evidence="2" id="KW-1185">Reference proteome</keyword>